<proteinExistence type="predicted"/>
<reference evidence="1 2" key="1">
    <citation type="journal article" date="2014" name="BMC Genomics">
        <title>Genome sequencing of four Aureobasidium pullulans varieties: biotechnological potential, stress tolerance, and description of new species.</title>
        <authorList>
            <person name="Gostin Ar C."/>
            <person name="Ohm R.A."/>
            <person name="Kogej T."/>
            <person name="Sonjak S."/>
            <person name="Turk M."/>
            <person name="Zajc J."/>
            <person name="Zalar P."/>
            <person name="Grube M."/>
            <person name="Sun H."/>
            <person name="Han J."/>
            <person name="Sharma A."/>
            <person name="Chiniquy J."/>
            <person name="Ngan C.Y."/>
            <person name="Lipzen A."/>
            <person name="Barry K."/>
            <person name="Grigoriev I.V."/>
            <person name="Gunde-Cimerman N."/>
        </authorList>
    </citation>
    <scope>NUCLEOTIDE SEQUENCE [LARGE SCALE GENOMIC DNA]</scope>
    <source>
        <strain evidence="1 2">CBS 147.97</strain>
    </source>
</reference>
<dbReference type="OrthoDB" id="3934270at2759"/>
<dbReference type="PANTHER" id="PTHR42085:SF2">
    <property type="entry name" value="F-BOX DOMAIN-CONTAINING PROTEIN"/>
    <property type="match status" value="1"/>
</dbReference>
<dbReference type="InterPro" id="IPR038883">
    <property type="entry name" value="AN11006-like"/>
</dbReference>
<organism evidence="1 2">
    <name type="scientific">Aureobasidium namibiae CBS 147.97</name>
    <dbReference type="NCBI Taxonomy" id="1043004"/>
    <lineage>
        <taxon>Eukaryota</taxon>
        <taxon>Fungi</taxon>
        <taxon>Dikarya</taxon>
        <taxon>Ascomycota</taxon>
        <taxon>Pezizomycotina</taxon>
        <taxon>Dothideomycetes</taxon>
        <taxon>Dothideomycetidae</taxon>
        <taxon>Dothideales</taxon>
        <taxon>Saccotheciaceae</taxon>
        <taxon>Aureobasidium</taxon>
    </lineage>
</organism>
<dbReference type="Proteomes" id="UP000027730">
    <property type="component" value="Unassembled WGS sequence"/>
</dbReference>
<accession>A0A074WSB3</accession>
<dbReference type="RefSeq" id="XP_013428546.1">
    <property type="nucleotide sequence ID" value="XM_013573092.1"/>
</dbReference>
<dbReference type="GeneID" id="25410096"/>
<dbReference type="EMBL" id="KL584707">
    <property type="protein sequence ID" value="KEQ74484.1"/>
    <property type="molecule type" value="Genomic_DNA"/>
</dbReference>
<name>A0A074WSB3_9PEZI</name>
<protein>
    <submittedName>
        <fullName evidence="1">Uncharacterized protein</fullName>
    </submittedName>
</protein>
<dbReference type="HOGENOM" id="CLU_930605_0_0_1"/>
<gene>
    <name evidence="1" type="ORF">M436DRAFT_44182</name>
</gene>
<evidence type="ECO:0000313" key="1">
    <source>
        <dbReference type="EMBL" id="KEQ74484.1"/>
    </source>
</evidence>
<sequence length="299" mass="34173">MSDHQEFTPAQLERIKSAVNSVLISTNAPHMTGTVVKDILHNQDLMIALPAPIVSIDNSSPVSFIRLPPEIRNTIYRYCLIVGEVYPRPKHDEDDRFNCRSHFERPQTQIFQLCRQVFNEAAPIYFGENKFILSYGVWPWFHHAITIRAKNTSGMAQRHLRSLSITFDLRDGQSLPSALQTNSNHDNFEAKLFTRWYVLEKSLCRLMNLQLLEVSLENCYCAFCHRRLAIAAAGHLARGIRISSARVILRGLGSSKEASSVQETIDTLARTHGRDGWHPEYDDEDPNDKLKVAFRVVKK</sequence>
<keyword evidence="2" id="KW-1185">Reference proteome</keyword>
<dbReference type="AlphaFoldDB" id="A0A074WSB3"/>
<dbReference type="PANTHER" id="PTHR42085">
    <property type="entry name" value="F-BOX DOMAIN-CONTAINING PROTEIN"/>
    <property type="match status" value="1"/>
</dbReference>
<evidence type="ECO:0000313" key="2">
    <source>
        <dbReference type="Proteomes" id="UP000027730"/>
    </source>
</evidence>